<dbReference type="Pfam" id="PF13193">
    <property type="entry name" value="AMP-binding_C"/>
    <property type="match status" value="1"/>
</dbReference>
<dbReference type="OrthoDB" id="9803968at2"/>
<gene>
    <name evidence="3" type="ORF">CX676_03530</name>
</gene>
<keyword evidence="4" id="KW-1185">Reference proteome</keyword>
<evidence type="ECO:0000259" key="2">
    <source>
        <dbReference type="Pfam" id="PF13193"/>
    </source>
</evidence>
<organism evidence="3 4">
    <name type="scientific">Paracoccus zhejiangensis</name>
    <dbReference type="NCBI Taxonomy" id="1077935"/>
    <lineage>
        <taxon>Bacteria</taxon>
        <taxon>Pseudomonadati</taxon>
        <taxon>Pseudomonadota</taxon>
        <taxon>Alphaproteobacteria</taxon>
        <taxon>Rhodobacterales</taxon>
        <taxon>Paracoccaceae</taxon>
        <taxon>Paracoccus</taxon>
    </lineage>
</organism>
<dbReference type="InterPro" id="IPR020845">
    <property type="entry name" value="AMP-binding_CS"/>
</dbReference>
<dbReference type="Gene3D" id="3.30.300.30">
    <property type="match status" value="1"/>
</dbReference>
<protein>
    <submittedName>
        <fullName evidence="3">Long-chain fatty acid--CoA ligase</fullName>
    </submittedName>
</protein>
<dbReference type="PANTHER" id="PTHR43767:SF11">
    <property type="entry name" value="MEDIUM-CHAIN-FATTY-ACID--COA LIGASE"/>
    <property type="match status" value="1"/>
</dbReference>
<feature type="domain" description="AMP-binding enzyme C-terminal" evidence="2">
    <location>
        <begin position="446"/>
        <end position="520"/>
    </location>
</feature>
<keyword evidence="3" id="KW-0436">Ligase</keyword>
<name>A0A2H5F3M1_9RHOB</name>
<dbReference type="NCBIfam" id="NF004837">
    <property type="entry name" value="PRK06187.1"/>
    <property type="match status" value="1"/>
</dbReference>
<feature type="domain" description="AMP-dependent synthetase/ligase" evidence="1">
    <location>
        <begin position="21"/>
        <end position="394"/>
    </location>
</feature>
<dbReference type="PANTHER" id="PTHR43767">
    <property type="entry name" value="LONG-CHAIN-FATTY-ACID--COA LIGASE"/>
    <property type="match status" value="1"/>
</dbReference>
<dbReference type="CDD" id="cd12119">
    <property type="entry name" value="ttLC_FACS_AlkK_like"/>
    <property type="match status" value="1"/>
</dbReference>
<dbReference type="PROSITE" id="PS00455">
    <property type="entry name" value="AMP_BINDING"/>
    <property type="match status" value="1"/>
</dbReference>
<dbReference type="SUPFAM" id="SSF56801">
    <property type="entry name" value="Acetyl-CoA synthetase-like"/>
    <property type="match status" value="1"/>
</dbReference>
<evidence type="ECO:0000313" key="4">
    <source>
        <dbReference type="Proteomes" id="UP000234530"/>
    </source>
</evidence>
<dbReference type="AlphaFoldDB" id="A0A2H5F3M1"/>
<dbReference type="InterPro" id="IPR025110">
    <property type="entry name" value="AMP-bd_C"/>
</dbReference>
<dbReference type="InterPro" id="IPR000873">
    <property type="entry name" value="AMP-dep_synth/lig_dom"/>
</dbReference>
<dbReference type="Proteomes" id="UP000234530">
    <property type="component" value="Chromosome"/>
</dbReference>
<dbReference type="Gene3D" id="3.40.50.12780">
    <property type="entry name" value="N-terminal domain of ligase-like"/>
    <property type="match status" value="1"/>
</dbReference>
<evidence type="ECO:0000313" key="3">
    <source>
        <dbReference type="EMBL" id="AUH66144.1"/>
    </source>
</evidence>
<reference evidence="3 4" key="1">
    <citation type="journal article" date="2013" name="Antonie Van Leeuwenhoek">
        <title>Paracoccus zhejiangensis sp. nov., isolated from activated sludge in wastewater-treatment system.</title>
        <authorList>
            <person name="Wu Z.G."/>
            <person name="Zhang D.F."/>
            <person name="Liu Y.L."/>
            <person name="Wang F."/>
            <person name="Jiang X."/>
            <person name="Li C."/>
            <person name="Li S.P."/>
            <person name="Hong Q."/>
            <person name="Li W.J."/>
        </authorList>
    </citation>
    <scope>NUCLEOTIDE SEQUENCE [LARGE SCALE GENOMIC DNA]</scope>
    <source>
        <strain evidence="3 4">J6</strain>
    </source>
</reference>
<dbReference type="InterPro" id="IPR045851">
    <property type="entry name" value="AMP-bd_C_sf"/>
</dbReference>
<dbReference type="GO" id="GO:0016877">
    <property type="term" value="F:ligase activity, forming carbon-sulfur bonds"/>
    <property type="evidence" value="ECO:0007669"/>
    <property type="project" value="UniProtKB-ARBA"/>
</dbReference>
<dbReference type="EMBL" id="CP025430">
    <property type="protein sequence ID" value="AUH66144.1"/>
    <property type="molecule type" value="Genomic_DNA"/>
</dbReference>
<accession>A0A2H5F3M1</accession>
<dbReference type="InterPro" id="IPR042099">
    <property type="entry name" value="ANL_N_sf"/>
</dbReference>
<proteinExistence type="predicted"/>
<dbReference type="KEGG" id="pzh:CX676_03530"/>
<sequence>MSGLMMDRPLSVPSILDYAAEIHGEQEIVSARVEGDRHRQSFAATRERALRLAAALRAMGIESGDRVATLAWNGYRHLELYYAIAGIGAVCHTINPRLFPEQISWIATHAEDRVLFFDADLAPLVADLAPQLPKGIRLVCLGDTAPTALPGALAYEALIAGHAPASGWTELPERAASGLCYTSGTTGNPKGALYSHRSTVLHAMAAVLAVPSSFGTDQRVLPAVPLFHVNAWGLPFSALLSGTDLVMPGPRLDGASLFQLMDQEAVTAAWGVPTVWSGLIDEMRAQGRKPRALHSLLIGGSAVSEAQIRALESEFGIAVLHGWGMTELSPLGSVTRPRRDLPLEDRIASKLSQGQRLFGVEMRIIGDDGQPRAQDGQAVGELAVRGNNVIAGYFNDAEASARALDETGWFRTGDVSRIDGSGAMTIVDRTKDLIKSGGEWISSIDLENAATGCPGVAQAAAIGISHEKWGERPLLVIVREAGASVTGAAIAAHLGASLAKWQIPQHIVFRDSLPMTATGKVSKLDLRRIISAEGLPEA</sequence>
<dbReference type="Pfam" id="PF00501">
    <property type="entry name" value="AMP-binding"/>
    <property type="match status" value="1"/>
</dbReference>
<evidence type="ECO:0000259" key="1">
    <source>
        <dbReference type="Pfam" id="PF00501"/>
    </source>
</evidence>
<dbReference type="InterPro" id="IPR050237">
    <property type="entry name" value="ATP-dep_AMP-bd_enzyme"/>
</dbReference>